<evidence type="ECO:0000313" key="3">
    <source>
        <dbReference type="Proteomes" id="UP000602442"/>
    </source>
</evidence>
<comment type="caution">
    <text evidence="2">The sequence shown here is derived from an EMBL/GenBank/DDBJ whole genome shotgun (WGS) entry which is preliminary data.</text>
</comment>
<name>A0ABS0N4L4_9SPHN</name>
<dbReference type="Proteomes" id="UP000602442">
    <property type="component" value="Unassembled WGS sequence"/>
</dbReference>
<evidence type="ECO:0000313" key="2">
    <source>
        <dbReference type="EMBL" id="MBH5322124.1"/>
    </source>
</evidence>
<proteinExistence type="predicted"/>
<feature type="chain" id="PRO_5045951821" evidence="1">
    <location>
        <begin position="25"/>
        <end position="312"/>
    </location>
</feature>
<organism evidence="2 3">
    <name type="scientific">Aurantiacibacter sediminis</name>
    <dbReference type="NCBI Taxonomy" id="2793064"/>
    <lineage>
        <taxon>Bacteria</taxon>
        <taxon>Pseudomonadati</taxon>
        <taxon>Pseudomonadota</taxon>
        <taxon>Alphaproteobacteria</taxon>
        <taxon>Sphingomonadales</taxon>
        <taxon>Erythrobacteraceae</taxon>
        <taxon>Aurantiacibacter</taxon>
    </lineage>
</organism>
<keyword evidence="3" id="KW-1185">Reference proteome</keyword>
<keyword evidence="1" id="KW-0732">Signal</keyword>
<feature type="signal peptide" evidence="1">
    <location>
        <begin position="1"/>
        <end position="24"/>
    </location>
</feature>
<protein>
    <submittedName>
        <fullName evidence="2">Uncharacterized protein</fullName>
    </submittedName>
</protein>
<accession>A0ABS0N4L4</accession>
<sequence>MKRTIFSAAGLAAMASVIPNAAHAQRVDLDEVELRAQAGEPVEVTINDQPVQLIIAPDAVSAVTVNGDTAERLGLEPSMFRFMYVIGSTELPFRTDTVRYHMQGGTFRRRTAYSERQIVEGADGTVAPGHFPQERVVLTLREPTAADRPHAFPLERMGRSLVGTVIEEGGVPIHVAFSFDRPETLITATGGRILADNYRGYFEGEPREIPIIYGVERPVRSLTLRDPLMLGDLEVRNIAVRVSDHGNSEGINDAPSPESDPNEIVVSANTGEIPRQFMYLGMETIGHCASITYDFDEEVLTLMCPDQTGAAD</sequence>
<gene>
    <name evidence="2" type="ORF">I5L03_05950</name>
</gene>
<reference evidence="2 3" key="1">
    <citation type="submission" date="2020-11" db="EMBL/GenBank/DDBJ databases">
        <title>Erythrobacter sediminis sp. nov., a marine bacterium from a tidal flat of Garorim Bay.</title>
        <authorList>
            <person name="Kim D."/>
            <person name="Yoo Y."/>
            <person name="Kim J.-J."/>
        </authorList>
    </citation>
    <scope>NUCLEOTIDE SEQUENCE [LARGE SCALE GENOMIC DNA]</scope>
    <source>
        <strain evidence="2 3">JGD-13</strain>
    </source>
</reference>
<dbReference type="EMBL" id="JAEANY010000002">
    <property type="protein sequence ID" value="MBH5322124.1"/>
    <property type="molecule type" value="Genomic_DNA"/>
</dbReference>
<dbReference type="RefSeq" id="WP_197920843.1">
    <property type="nucleotide sequence ID" value="NZ_CAWPTA010000007.1"/>
</dbReference>
<evidence type="ECO:0000256" key="1">
    <source>
        <dbReference type="SAM" id="SignalP"/>
    </source>
</evidence>